<dbReference type="Pfam" id="PF00188">
    <property type="entry name" value="CAP"/>
    <property type="match status" value="1"/>
</dbReference>
<dbReference type="PANTHER" id="PTHR10334">
    <property type="entry name" value="CYSTEINE-RICH SECRETORY PROTEIN-RELATED"/>
    <property type="match status" value="1"/>
</dbReference>
<evidence type="ECO:0000259" key="1">
    <source>
        <dbReference type="SMART" id="SM00198"/>
    </source>
</evidence>
<dbReference type="Proteomes" id="UP000821837">
    <property type="component" value="Unassembled WGS sequence"/>
</dbReference>
<dbReference type="PRINTS" id="PR00837">
    <property type="entry name" value="V5TPXLIKE"/>
</dbReference>
<protein>
    <recommendedName>
        <fullName evidence="1">SCP domain-containing protein</fullName>
    </recommendedName>
</protein>
<dbReference type="SUPFAM" id="SSF55797">
    <property type="entry name" value="PR-1-like"/>
    <property type="match status" value="1"/>
</dbReference>
<dbReference type="InterPro" id="IPR014044">
    <property type="entry name" value="CAP_dom"/>
</dbReference>
<reference evidence="2" key="1">
    <citation type="journal article" date="2020" name="Cell">
        <title>Large-Scale Comparative Analyses of Tick Genomes Elucidate Their Genetic Diversity and Vector Capacities.</title>
        <authorList>
            <consortium name="Tick Genome and Microbiome Consortium (TIGMIC)"/>
            <person name="Jia N."/>
            <person name="Wang J."/>
            <person name="Shi W."/>
            <person name="Du L."/>
            <person name="Sun Y."/>
            <person name="Zhan W."/>
            <person name="Jiang J.F."/>
            <person name="Wang Q."/>
            <person name="Zhang B."/>
            <person name="Ji P."/>
            <person name="Bell-Sakyi L."/>
            <person name="Cui X.M."/>
            <person name="Yuan T.T."/>
            <person name="Jiang B.G."/>
            <person name="Yang W.F."/>
            <person name="Lam T.T."/>
            <person name="Chang Q.C."/>
            <person name="Ding S.J."/>
            <person name="Wang X.J."/>
            <person name="Zhu J.G."/>
            <person name="Ruan X.D."/>
            <person name="Zhao L."/>
            <person name="Wei J.T."/>
            <person name="Ye R.Z."/>
            <person name="Que T.C."/>
            <person name="Du C.H."/>
            <person name="Zhou Y.H."/>
            <person name="Cheng J.X."/>
            <person name="Dai P.F."/>
            <person name="Guo W.B."/>
            <person name="Han X.H."/>
            <person name="Huang E.J."/>
            <person name="Li L.F."/>
            <person name="Wei W."/>
            <person name="Gao Y.C."/>
            <person name="Liu J.Z."/>
            <person name="Shao H.Z."/>
            <person name="Wang X."/>
            <person name="Wang C.C."/>
            <person name="Yang T.C."/>
            <person name="Huo Q.B."/>
            <person name="Li W."/>
            <person name="Chen H.Y."/>
            <person name="Chen S.E."/>
            <person name="Zhou L.G."/>
            <person name="Ni X.B."/>
            <person name="Tian J.H."/>
            <person name="Sheng Y."/>
            <person name="Liu T."/>
            <person name="Pan Y.S."/>
            <person name="Xia L.Y."/>
            <person name="Li J."/>
            <person name="Zhao F."/>
            <person name="Cao W.C."/>
        </authorList>
    </citation>
    <scope>NUCLEOTIDE SEQUENCE</scope>
    <source>
        <strain evidence="2">Rsan-2018</strain>
    </source>
</reference>
<reference evidence="2" key="2">
    <citation type="submission" date="2021-09" db="EMBL/GenBank/DDBJ databases">
        <authorList>
            <person name="Jia N."/>
            <person name="Wang J."/>
            <person name="Shi W."/>
            <person name="Du L."/>
            <person name="Sun Y."/>
            <person name="Zhan W."/>
            <person name="Jiang J."/>
            <person name="Wang Q."/>
            <person name="Zhang B."/>
            <person name="Ji P."/>
            <person name="Sakyi L.B."/>
            <person name="Cui X."/>
            <person name="Yuan T."/>
            <person name="Jiang B."/>
            <person name="Yang W."/>
            <person name="Lam T.T.-Y."/>
            <person name="Chang Q."/>
            <person name="Ding S."/>
            <person name="Wang X."/>
            <person name="Zhu J."/>
            <person name="Ruan X."/>
            <person name="Zhao L."/>
            <person name="Wei J."/>
            <person name="Que T."/>
            <person name="Du C."/>
            <person name="Cheng J."/>
            <person name="Dai P."/>
            <person name="Han X."/>
            <person name="Huang E."/>
            <person name="Gao Y."/>
            <person name="Liu J."/>
            <person name="Shao H."/>
            <person name="Ye R."/>
            <person name="Li L."/>
            <person name="Wei W."/>
            <person name="Wang X."/>
            <person name="Wang C."/>
            <person name="Huo Q."/>
            <person name="Li W."/>
            <person name="Guo W."/>
            <person name="Chen H."/>
            <person name="Chen S."/>
            <person name="Zhou L."/>
            <person name="Zhou L."/>
            <person name="Ni X."/>
            <person name="Tian J."/>
            <person name="Zhou Y."/>
            <person name="Sheng Y."/>
            <person name="Liu T."/>
            <person name="Pan Y."/>
            <person name="Xia L."/>
            <person name="Li J."/>
            <person name="Zhao F."/>
            <person name="Cao W."/>
        </authorList>
    </citation>
    <scope>NUCLEOTIDE SEQUENCE</scope>
    <source>
        <strain evidence="2">Rsan-2018</strain>
        <tissue evidence="2">Larvae</tissue>
    </source>
</reference>
<dbReference type="Gene3D" id="3.40.33.10">
    <property type="entry name" value="CAP"/>
    <property type="match status" value="1"/>
</dbReference>
<organism evidence="2 3">
    <name type="scientific">Rhipicephalus sanguineus</name>
    <name type="common">Brown dog tick</name>
    <name type="synonym">Ixodes sanguineus</name>
    <dbReference type="NCBI Taxonomy" id="34632"/>
    <lineage>
        <taxon>Eukaryota</taxon>
        <taxon>Metazoa</taxon>
        <taxon>Ecdysozoa</taxon>
        <taxon>Arthropoda</taxon>
        <taxon>Chelicerata</taxon>
        <taxon>Arachnida</taxon>
        <taxon>Acari</taxon>
        <taxon>Parasitiformes</taxon>
        <taxon>Ixodida</taxon>
        <taxon>Ixodoidea</taxon>
        <taxon>Ixodidae</taxon>
        <taxon>Rhipicephalinae</taxon>
        <taxon>Rhipicephalus</taxon>
        <taxon>Rhipicephalus</taxon>
    </lineage>
</organism>
<dbReference type="EMBL" id="JABSTV010001255">
    <property type="protein sequence ID" value="KAH7936158.1"/>
    <property type="molecule type" value="Genomic_DNA"/>
</dbReference>
<accession>A0A9D4PD07</accession>
<keyword evidence="3" id="KW-1185">Reference proteome</keyword>
<proteinExistence type="predicted"/>
<sequence length="225" mass="25452">MRELEWDAELASVAQALAEQCTDSEGESDHDNYRDRFTTQFPKTGQNLAFRGRNFPFHKNDWTGRVREWFVEHADYEPERRHSFRKLPQDKRKPTGHFTQLVWAETSFVGCGFVEYSVVNATRLPYMQYYVCNYAATGNVFKRPLYREGEPCSACPAGTVCDKGVGLCSLEGKKENSQLGKEGEKLERAEPNAAASGLYWQGAVFCTVVIGALGTLRGQRAIFLI</sequence>
<gene>
    <name evidence="2" type="ORF">HPB52_019299</name>
</gene>
<evidence type="ECO:0000313" key="3">
    <source>
        <dbReference type="Proteomes" id="UP000821837"/>
    </source>
</evidence>
<evidence type="ECO:0000313" key="2">
    <source>
        <dbReference type="EMBL" id="KAH7936158.1"/>
    </source>
</evidence>
<dbReference type="AlphaFoldDB" id="A0A9D4PD07"/>
<feature type="domain" description="SCP" evidence="1">
    <location>
        <begin position="1"/>
        <end position="142"/>
    </location>
</feature>
<dbReference type="PROSITE" id="PS01010">
    <property type="entry name" value="CRISP_2"/>
    <property type="match status" value="1"/>
</dbReference>
<dbReference type="PROSITE" id="PS01009">
    <property type="entry name" value="CRISP_1"/>
    <property type="match status" value="1"/>
</dbReference>
<comment type="caution">
    <text evidence="2">The sequence shown here is derived from an EMBL/GenBank/DDBJ whole genome shotgun (WGS) entry which is preliminary data.</text>
</comment>
<dbReference type="GO" id="GO:0005576">
    <property type="term" value="C:extracellular region"/>
    <property type="evidence" value="ECO:0007669"/>
    <property type="project" value="InterPro"/>
</dbReference>
<dbReference type="InterPro" id="IPR035940">
    <property type="entry name" value="CAP_sf"/>
</dbReference>
<dbReference type="InterPro" id="IPR018244">
    <property type="entry name" value="Allrgn_V5/Tpx1_CS"/>
</dbReference>
<dbReference type="SMART" id="SM00198">
    <property type="entry name" value="SCP"/>
    <property type="match status" value="1"/>
</dbReference>
<name>A0A9D4PD07_RHISA</name>
<dbReference type="CDD" id="cd05380">
    <property type="entry name" value="CAP_euk"/>
    <property type="match status" value="1"/>
</dbReference>
<dbReference type="VEuPathDB" id="VectorBase:RSAN_036130"/>
<dbReference type="InterPro" id="IPR001283">
    <property type="entry name" value="CRISP-related"/>
</dbReference>